<protein>
    <recommendedName>
        <fullName evidence="7">Phosphatidylglycerol--prolipoprotein diacylglyceryl transferase</fullName>
        <ecNumber evidence="7">2.5.1.145</ecNumber>
    </recommendedName>
</protein>
<keyword evidence="9" id="KW-1185">Reference proteome</keyword>
<feature type="binding site" evidence="7">
    <location>
        <position position="130"/>
    </location>
    <ligand>
        <name>a 1,2-diacyl-sn-glycero-3-phospho-(1'-sn-glycerol)</name>
        <dbReference type="ChEBI" id="CHEBI:64716"/>
    </ligand>
</feature>
<comment type="function">
    <text evidence="7">Catalyzes the transfer of the diacylglyceryl group from phosphatidylglycerol to the sulfhydryl group of the N-terminal cysteine of a prolipoprotein, the first step in the formation of mature lipoproteins.</text>
</comment>
<evidence type="ECO:0000256" key="3">
    <source>
        <dbReference type="ARBA" id="ARBA00022679"/>
    </source>
</evidence>
<dbReference type="InterPro" id="IPR001640">
    <property type="entry name" value="Lgt"/>
</dbReference>
<dbReference type="AlphaFoldDB" id="A0A1M4UPQ1"/>
<keyword evidence="5 7" id="KW-1133">Transmembrane helix</keyword>
<reference evidence="9" key="1">
    <citation type="submission" date="2016-11" db="EMBL/GenBank/DDBJ databases">
        <authorList>
            <person name="Varghese N."/>
            <person name="Submissions S."/>
        </authorList>
    </citation>
    <scope>NUCLEOTIDE SEQUENCE [LARGE SCALE GENOMIC DNA]</scope>
    <source>
        <strain evidence="9">DSM 12395</strain>
    </source>
</reference>
<evidence type="ECO:0000256" key="1">
    <source>
        <dbReference type="ARBA" id="ARBA00007150"/>
    </source>
</evidence>
<dbReference type="RefSeq" id="WP_073235825.1">
    <property type="nucleotide sequence ID" value="NZ_FQUY01000003.1"/>
</dbReference>
<feature type="transmembrane region" description="Helical" evidence="7">
    <location>
        <begin position="109"/>
        <end position="128"/>
    </location>
</feature>
<dbReference type="GO" id="GO:0042158">
    <property type="term" value="P:lipoprotein biosynthetic process"/>
    <property type="evidence" value="ECO:0007669"/>
    <property type="project" value="UniProtKB-UniRule"/>
</dbReference>
<evidence type="ECO:0000256" key="4">
    <source>
        <dbReference type="ARBA" id="ARBA00022692"/>
    </source>
</evidence>
<dbReference type="STRING" id="1121429.SAMN02745133_00720"/>
<evidence type="ECO:0000256" key="6">
    <source>
        <dbReference type="ARBA" id="ARBA00023136"/>
    </source>
</evidence>
<dbReference type="PANTHER" id="PTHR30589">
    <property type="entry name" value="PROLIPOPROTEIN DIACYLGLYCERYL TRANSFERASE"/>
    <property type="match status" value="1"/>
</dbReference>
<keyword evidence="4 7" id="KW-0812">Transmembrane</keyword>
<dbReference type="Pfam" id="PF01790">
    <property type="entry name" value="LGT"/>
    <property type="match status" value="1"/>
</dbReference>
<feature type="transmembrane region" description="Helical" evidence="7">
    <location>
        <begin position="16"/>
        <end position="35"/>
    </location>
</feature>
<sequence length="268" mass="29863">MHQILFYIGDYPIRSFGLMLSLGILAGLLVSYCVAKAQGRYQEEVTDLAFYAILGGLLGARIWEVMFSWDYYGSHLLEIPAIWNGGISVQGSVVGGLLAVIWYCRKYKIAVWPMLDTLAPGVLVGQAIGRIGCFLNGCCYGIPHQHLGVVYPAGTDAYHAFGSQPLFPAVLFEAAWDVLVLILLLVIYKRKPFDGFIALSYFILYSIGRFTLEFWRGDSLRTFMDLKAAQVSSVVTVCVALAFMVYLNNRERRSAKKSTDKVNIKTDI</sequence>
<feature type="transmembrane region" description="Helical" evidence="7">
    <location>
        <begin position="47"/>
        <end position="69"/>
    </location>
</feature>
<comment type="subcellular location">
    <subcellularLocation>
        <location evidence="7">Cell membrane</location>
        <topology evidence="7">Multi-pass membrane protein</topology>
    </subcellularLocation>
</comment>
<dbReference type="EC" id="2.5.1.145" evidence="7"/>
<accession>A0A1M4UPQ1</accession>
<dbReference type="PANTHER" id="PTHR30589:SF0">
    <property type="entry name" value="PHOSPHATIDYLGLYCEROL--PROLIPOPROTEIN DIACYLGLYCERYL TRANSFERASE"/>
    <property type="match status" value="1"/>
</dbReference>
<keyword evidence="8" id="KW-0449">Lipoprotein</keyword>
<keyword evidence="6 7" id="KW-0472">Membrane</keyword>
<evidence type="ECO:0000256" key="5">
    <source>
        <dbReference type="ARBA" id="ARBA00022989"/>
    </source>
</evidence>
<gene>
    <name evidence="7" type="primary">lgt</name>
    <name evidence="8" type="ORF">SAMN02745133_00720</name>
</gene>
<dbReference type="HAMAP" id="MF_01147">
    <property type="entry name" value="Lgt"/>
    <property type="match status" value="1"/>
</dbReference>
<dbReference type="Proteomes" id="UP000184148">
    <property type="component" value="Unassembled WGS sequence"/>
</dbReference>
<organism evidence="8 9">
    <name type="scientific">Desulforamulus putei DSM 12395</name>
    <dbReference type="NCBI Taxonomy" id="1121429"/>
    <lineage>
        <taxon>Bacteria</taxon>
        <taxon>Bacillati</taxon>
        <taxon>Bacillota</taxon>
        <taxon>Clostridia</taxon>
        <taxon>Eubacteriales</taxon>
        <taxon>Peptococcaceae</taxon>
        <taxon>Desulforamulus</taxon>
    </lineage>
</organism>
<feature type="transmembrane region" description="Helical" evidence="7">
    <location>
        <begin position="195"/>
        <end position="216"/>
    </location>
</feature>
<dbReference type="GO" id="GO:0005886">
    <property type="term" value="C:plasma membrane"/>
    <property type="evidence" value="ECO:0007669"/>
    <property type="project" value="UniProtKB-SubCell"/>
</dbReference>
<name>A0A1M4UPQ1_9FIRM</name>
<comment type="similarity">
    <text evidence="1 7">Belongs to the Lgt family.</text>
</comment>
<evidence type="ECO:0000256" key="2">
    <source>
        <dbReference type="ARBA" id="ARBA00022475"/>
    </source>
</evidence>
<evidence type="ECO:0000256" key="7">
    <source>
        <dbReference type="HAMAP-Rule" id="MF_01147"/>
    </source>
</evidence>
<evidence type="ECO:0000313" key="8">
    <source>
        <dbReference type="EMBL" id="SHE58645.1"/>
    </source>
</evidence>
<dbReference type="NCBIfam" id="TIGR00544">
    <property type="entry name" value="lgt"/>
    <property type="match status" value="1"/>
</dbReference>
<proteinExistence type="inferred from homology"/>
<feature type="transmembrane region" description="Helical" evidence="7">
    <location>
        <begin position="166"/>
        <end position="188"/>
    </location>
</feature>
<keyword evidence="2 7" id="KW-1003">Cell membrane</keyword>
<dbReference type="UniPathway" id="UPA00664"/>
<dbReference type="GO" id="GO:0008961">
    <property type="term" value="F:phosphatidylglycerol-prolipoprotein diacylglyceryl transferase activity"/>
    <property type="evidence" value="ECO:0007669"/>
    <property type="project" value="UniProtKB-UniRule"/>
</dbReference>
<feature type="transmembrane region" description="Helical" evidence="7">
    <location>
        <begin position="228"/>
        <end position="247"/>
    </location>
</feature>
<keyword evidence="3 7" id="KW-0808">Transferase</keyword>
<evidence type="ECO:0000313" key="9">
    <source>
        <dbReference type="Proteomes" id="UP000184148"/>
    </source>
</evidence>
<feature type="transmembrane region" description="Helical" evidence="7">
    <location>
        <begin position="81"/>
        <end position="102"/>
    </location>
</feature>
<dbReference type="OrthoDB" id="871140at2"/>
<dbReference type="EMBL" id="FQUY01000003">
    <property type="protein sequence ID" value="SHE58645.1"/>
    <property type="molecule type" value="Genomic_DNA"/>
</dbReference>
<comment type="catalytic activity">
    <reaction evidence="7">
        <text>L-cysteinyl-[prolipoprotein] + a 1,2-diacyl-sn-glycero-3-phospho-(1'-sn-glycerol) = an S-1,2-diacyl-sn-glyceryl-L-cysteinyl-[prolipoprotein] + sn-glycerol 1-phosphate + H(+)</text>
        <dbReference type="Rhea" id="RHEA:56712"/>
        <dbReference type="Rhea" id="RHEA-COMP:14679"/>
        <dbReference type="Rhea" id="RHEA-COMP:14680"/>
        <dbReference type="ChEBI" id="CHEBI:15378"/>
        <dbReference type="ChEBI" id="CHEBI:29950"/>
        <dbReference type="ChEBI" id="CHEBI:57685"/>
        <dbReference type="ChEBI" id="CHEBI:64716"/>
        <dbReference type="ChEBI" id="CHEBI:140658"/>
        <dbReference type="EC" id="2.5.1.145"/>
    </reaction>
</comment>
<comment type="pathway">
    <text evidence="7">Protein modification; lipoprotein biosynthesis (diacylglyceryl transfer).</text>
</comment>